<accession>A0A9X6U4P4</accession>
<dbReference type="EMBL" id="NUPM01000005">
    <property type="protein sequence ID" value="PGZ04942.1"/>
    <property type="molecule type" value="Genomic_DNA"/>
</dbReference>
<dbReference type="InterPro" id="IPR036390">
    <property type="entry name" value="WH_DNA-bd_sf"/>
</dbReference>
<evidence type="ECO:0000313" key="3">
    <source>
        <dbReference type="Proteomes" id="UP000220127"/>
    </source>
</evidence>
<dbReference type="AlphaFoldDB" id="A0A9X6U4P4"/>
<comment type="caution">
    <text evidence="1">The sequence shown here is derived from an EMBL/GenBank/DDBJ whole genome shotgun (WGS) entry which is preliminary data.</text>
</comment>
<gene>
    <name evidence="2" type="ORF">COE48_05000</name>
    <name evidence="1" type="ORF">CON01_00545</name>
</gene>
<dbReference type="Proteomes" id="UP000220127">
    <property type="component" value="Unassembled WGS sequence"/>
</dbReference>
<dbReference type="Proteomes" id="UP000223445">
    <property type="component" value="Unassembled WGS sequence"/>
</dbReference>
<sequence>MSKTVITMQTRKSSYDGVKDTLGERQQKIVEFLSKQEQGITASELAMEMWQGKAIKTPDRNNVHPRLNELVEKEIVEVTGKRKCAITGKTVAVYSIPMEDVA</sequence>
<proteinExistence type="predicted"/>
<reference evidence="3 4" key="1">
    <citation type="submission" date="2017-09" db="EMBL/GenBank/DDBJ databases">
        <title>Large-scale bioinformatics analysis of Bacillus genomes uncovers conserved roles of natural products in bacterial physiology.</title>
        <authorList>
            <consortium name="Agbiome Team Llc"/>
            <person name="Bleich R.M."/>
            <person name="Grubbs K.J."/>
            <person name="Santa Maria K.C."/>
            <person name="Allen S.E."/>
            <person name="Farag S."/>
            <person name="Shank E.A."/>
            <person name="Bowers A."/>
        </authorList>
    </citation>
    <scope>NUCLEOTIDE SEQUENCE [LARGE SCALE GENOMIC DNA]</scope>
    <source>
        <strain evidence="2 4">AFS030179</strain>
        <strain evidence="1 3">AFS094940</strain>
    </source>
</reference>
<evidence type="ECO:0000313" key="4">
    <source>
        <dbReference type="Proteomes" id="UP000223445"/>
    </source>
</evidence>
<organism evidence="1 3">
    <name type="scientific">Bacillus thuringiensis</name>
    <dbReference type="NCBI Taxonomy" id="1428"/>
    <lineage>
        <taxon>Bacteria</taxon>
        <taxon>Bacillati</taxon>
        <taxon>Bacillota</taxon>
        <taxon>Bacilli</taxon>
        <taxon>Bacillales</taxon>
        <taxon>Bacillaceae</taxon>
        <taxon>Bacillus</taxon>
        <taxon>Bacillus cereus group</taxon>
    </lineage>
</organism>
<dbReference type="SUPFAM" id="SSF46785">
    <property type="entry name" value="Winged helix' DNA-binding domain"/>
    <property type="match status" value="1"/>
</dbReference>
<evidence type="ECO:0000313" key="2">
    <source>
        <dbReference type="EMBL" id="PGZ04942.1"/>
    </source>
</evidence>
<name>A0A9X6U4P4_BACTU</name>
<protein>
    <submittedName>
        <fullName evidence="1">Uncharacterized protein</fullName>
    </submittedName>
</protein>
<dbReference type="EMBL" id="NVMD01000002">
    <property type="protein sequence ID" value="PED16371.1"/>
    <property type="molecule type" value="Genomic_DNA"/>
</dbReference>
<dbReference type="RefSeq" id="WP_097876981.1">
    <property type="nucleotide sequence ID" value="NZ_JAUORE010000003.1"/>
</dbReference>
<evidence type="ECO:0000313" key="1">
    <source>
        <dbReference type="EMBL" id="PED16371.1"/>
    </source>
</evidence>